<evidence type="ECO:0000259" key="12">
    <source>
        <dbReference type="Pfam" id="PF00749"/>
    </source>
</evidence>
<dbReference type="Gene3D" id="2.40.240.10">
    <property type="entry name" value="Ribosomal Protein L25, Chain P"/>
    <property type="match status" value="2"/>
</dbReference>
<protein>
    <recommendedName>
        <fullName evidence="2 10">Glutamine--tRNA ligase</fullName>
        <ecNumber evidence="2 10">6.1.1.18</ecNumber>
    </recommendedName>
</protein>
<evidence type="ECO:0000256" key="9">
    <source>
        <dbReference type="ARBA" id="ARBA00048270"/>
    </source>
</evidence>
<evidence type="ECO:0000256" key="6">
    <source>
        <dbReference type="ARBA" id="ARBA00022840"/>
    </source>
</evidence>
<dbReference type="SUPFAM" id="SSF50715">
    <property type="entry name" value="Ribosomal protein L25-like"/>
    <property type="match status" value="1"/>
</dbReference>
<name>A0A2Z5T7P7_9GAMM</name>
<evidence type="ECO:0000256" key="1">
    <source>
        <dbReference type="ARBA" id="ARBA00005594"/>
    </source>
</evidence>
<feature type="domain" description="Glutamyl/glutaminyl-tRNA synthetase class Ib catalytic" evidence="12">
    <location>
        <begin position="21"/>
        <end position="315"/>
    </location>
</feature>
<keyword evidence="5 11" id="KW-0547">Nucleotide-binding</keyword>
<dbReference type="EMBL" id="AP018161">
    <property type="protein sequence ID" value="BBA85065.1"/>
    <property type="molecule type" value="Genomic_DNA"/>
</dbReference>
<evidence type="ECO:0000256" key="11">
    <source>
        <dbReference type="RuleBase" id="RU363037"/>
    </source>
</evidence>
<keyword evidence="3" id="KW-0963">Cytoplasm</keyword>
<evidence type="ECO:0000256" key="8">
    <source>
        <dbReference type="ARBA" id="ARBA00023146"/>
    </source>
</evidence>
<dbReference type="OrthoDB" id="9801560at2"/>
<dbReference type="InterPro" id="IPR020059">
    <property type="entry name" value="Glu/Gln-tRNA-synth_Ib_codon-bd"/>
</dbReference>
<dbReference type="PANTHER" id="PTHR43097">
    <property type="entry name" value="GLUTAMINE-TRNA LIGASE"/>
    <property type="match status" value="1"/>
</dbReference>
<dbReference type="NCBIfam" id="TIGR00440">
    <property type="entry name" value="glnS"/>
    <property type="match status" value="1"/>
</dbReference>
<proteinExistence type="inferred from homology"/>
<dbReference type="AlphaFoldDB" id="A0A2Z5T7P7"/>
<dbReference type="SUPFAM" id="SSF52374">
    <property type="entry name" value="Nucleotidylyl transferase"/>
    <property type="match status" value="1"/>
</dbReference>
<reference evidence="15 16" key="1">
    <citation type="journal article" date="2017" name="Proc. Natl. Acad. Sci. U.S.A.">
        <title>Small genome symbiont underlies cuticle hardness in beetles.</title>
        <authorList>
            <person name="Anbutsu H."/>
            <person name="Moriyama M."/>
            <person name="Nikoh N."/>
            <person name="Hosokawa T."/>
            <person name="Futahashi R."/>
            <person name="Tanahashi M."/>
            <person name="Meng X.Y."/>
            <person name="Kuriwada T."/>
            <person name="Mori N."/>
            <person name="Oshima K."/>
            <person name="Hattori M."/>
            <person name="Fujie M."/>
            <person name="Satoh N."/>
            <person name="Maeda T."/>
            <person name="Shigenobu S."/>
            <person name="Koga R."/>
            <person name="Fukatsu T."/>
        </authorList>
    </citation>
    <scope>NUCLEOTIDE SEQUENCE [LARGE SCALE GENOMIC DNA]</scope>
    <source>
        <strain evidence="15">NARRFE1</strain>
    </source>
</reference>
<sequence>MKNNFIFKIINEDLKKKKHLKIKTRFSPEPNGYLHIGHIKSIFLNYFISKKYNGIFNLRIDDTNPYTSKKRYVDCIIKDLKWLNIKFDCLKYSSDYFKNIYNFAIYLIKNKLAYIDSLDKKNIRKYRGNFYNLGINSPYRNRDIEENLYLFNKMKNGFFNENKICLRLKMNMRSKFIILRDPIIYRVKFEKHFRTNYDWIIYPTYDFSHCICDYLEKITHSLCTLEFVENNIIYKWILNNININKEYIPTQYEFSRFNIEYNILSKRKINNLINNNLISNEKDKRLLTIFSIRKRGFDKNSIINIFKNIDINKNESIYKFSIFTKNIRNSIEKDSLRLISIFNPVLIIIKNLNSEEYINIPNNPYYDKYGYRVFIFTKYIYIDYIDFIKYFYDIKNNTIINSIIKLKYSYIIKPINFYINNNNKIVFFCKYYKNTLNKIFLLNKKVDCIIHWLSHKNIKKAKVYIYKNLFTYKNINNVKNYINKLNNNSIYNIYVYIENNKNILNNKIYQLERIGFFNIKLKKNILLYLIVEIKNNKFI</sequence>
<keyword evidence="7 11" id="KW-0648">Protein biosynthesis</keyword>
<dbReference type="InterPro" id="IPR004514">
    <property type="entry name" value="Gln-tRNA-synth"/>
</dbReference>
<dbReference type="InterPro" id="IPR000924">
    <property type="entry name" value="Glu/Gln-tRNA-synth"/>
</dbReference>
<dbReference type="InterPro" id="IPR011035">
    <property type="entry name" value="Ribosomal_bL25/Gln-tRNA_synth"/>
</dbReference>
<dbReference type="GO" id="GO:0006425">
    <property type="term" value="P:glutaminyl-tRNA aminoacylation"/>
    <property type="evidence" value="ECO:0007669"/>
    <property type="project" value="UniProtKB-UniRule"/>
</dbReference>
<dbReference type="PANTHER" id="PTHR43097:SF5">
    <property type="entry name" value="GLUTAMATE--TRNA LIGASE"/>
    <property type="match status" value="1"/>
</dbReference>
<dbReference type="InterPro" id="IPR020056">
    <property type="entry name" value="Rbsml_bL25/Gln-tRNA_synth_N"/>
</dbReference>
<dbReference type="InterPro" id="IPR050132">
    <property type="entry name" value="Gln/Glu-tRNA_Ligase"/>
</dbReference>
<dbReference type="KEGG" id="eor:NARRFE1_01230"/>
<keyword evidence="6 11" id="KW-0067">ATP-binding</keyword>
<evidence type="ECO:0000256" key="3">
    <source>
        <dbReference type="ARBA" id="ARBA00022490"/>
    </source>
</evidence>
<dbReference type="GO" id="GO:0005829">
    <property type="term" value="C:cytosol"/>
    <property type="evidence" value="ECO:0007669"/>
    <property type="project" value="TreeGrafter"/>
</dbReference>
<dbReference type="Gene3D" id="3.40.50.620">
    <property type="entry name" value="HUPs"/>
    <property type="match status" value="1"/>
</dbReference>
<dbReference type="Proteomes" id="UP000289537">
    <property type="component" value="Chromosome"/>
</dbReference>
<dbReference type="Pfam" id="PF03950">
    <property type="entry name" value="tRNA-synt_1c_C"/>
    <property type="match status" value="1"/>
</dbReference>
<comment type="catalytic activity">
    <reaction evidence="9">
        <text>tRNA(Gln) + L-glutamine + ATP = L-glutaminyl-tRNA(Gln) + AMP + diphosphate</text>
        <dbReference type="Rhea" id="RHEA:20121"/>
        <dbReference type="Rhea" id="RHEA-COMP:9662"/>
        <dbReference type="Rhea" id="RHEA-COMP:9681"/>
        <dbReference type="ChEBI" id="CHEBI:30616"/>
        <dbReference type="ChEBI" id="CHEBI:33019"/>
        <dbReference type="ChEBI" id="CHEBI:58359"/>
        <dbReference type="ChEBI" id="CHEBI:78442"/>
        <dbReference type="ChEBI" id="CHEBI:78521"/>
        <dbReference type="ChEBI" id="CHEBI:456215"/>
        <dbReference type="EC" id="6.1.1.18"/>
    </reaction>
</comment>
<evidence type="ECO:0000256" key="10">
    <source>
        <dbReference type="NCBIfam" id="TIGR00440"/>
    </source>
</evidence>
<dbReference type="GO" id="GO:0004819">
    <property type="term" value="F:glutamine-tRNA ligase activity"/>
    <property type="evidence" value="ECO:0007669"/>
    <property type="project" value="UniProtKB-UniRule"/>
</dbReference>
<keyword evidence="16" id="KW-1185">Reference proteome</keyword>
<dbReference type="RefSeq" id="WP_148708415.1">
    <property type="nucleotide sequence ID" value="NZ_AP018161.1"/>
</dbReference>
<accession>A0A2Z5T7P7</accession>
<evidence type="ECO:0000259" key="14">
    <source>
        <dbReference type="Pfam" id="PF20974"/>
    </source>
</evidence>
<dbReference type="InterPro" id="IPR049437">
    <property type="entry name" value="tRNA-synt_1c_C2"/>
</dbReference>
<evidence type="ECO:0000313" key="16">
    <source>
        <dbReference type="Proteomes" id="UP000289537"/>
    </source>
</evidence>
<dbReference type="Pfam" id="PF00749">
    <property type="entry name" value="tRNA-synt_1c"/>
    <property type="match status" value="1"/>
</dbReference>
<feature type="domain" description="Glutamyl/glutaminyl-tRNA synthetase class Ib anti-codon binding" evidence="13">
    <location>
        <begin position="337"/>
        <end position="430"/>
    </location>
</feature>
<dbReference type="PRINTS" id="PR00987">
    <property type="entry name" value="TRNASYNTHGLU"/>
</dbReference>
<keyword evidence="4 11" id="KW-0436">Ligase</keyword>
<evidence type="ECO:0000259" key="13">
    <source>
        <dbReference type="Pfam" id="PF03950"/>
    </source>
</evidence>
<evidence type="ECO:0000256" key="4">
    <source>
        <dbReference type="ARBA" id="ARBA00022598"/>
    </source>
</evidence>
<dbReference type="InterPro" id="IPR020058">
    <property type="entry name" value="Glu/Gln-tRNA-synth_Ib_cat-dom"/>
</dbReference>
<dbReference type="PROSITE" id="PS00178">
    <property type="entry name" value="AA_TRNA_LIGASE_I"/>
    <property type="match status" value="1"/>
</dbReference>
<dbReference type="Pfam" id="PF20974">
    <property type="entry name" value="tRNA-synt_1c_C2"/>
    <property type="match status" value="1"/>
</dbReference>
<evidence type="ECO:0000313" key="15">
    <source>
        <dbReference type="EMBL" id="BBA85065.1"/>
    </source>
</evidence>
<dbReference type="GO" id="GO:0005524">
    <property type="term" value="F:ATP binding"/>
    <property type="evidence" value="ECO:0007669"/>
    <property type="project" value="UniProtKB-KW"/>
</dbReference>
<evidence type="ECO:0000256" key="2">
    <source>
        <dbReference type="ARBA" id="ARBA00012836"/>
    </source>
</evidence>
<feature type="domain" description="tRNA synthetases class I (E and Q) anti-codon binding" evidence="14">
    <location>
        <begin position="449"/>
        <end position="519"/>
    </location>
</feature>
<evidence type="ECO:0000256" key="5">
    <source>
        <dbReference type="ARBA" id="ARBA00022741"/>
    </source>
</evidence>
<keyword evidence="8 11" id="KW-0030">Aminoacyl-tRNA synthetase</keyword>
<gene>
    <name evidence="15" type="primary">glnS</name>
    <name evidence="15" type="ORF">NARRFE1_01230</name>
</gene>
<comment type="similarity">
    <text evidence="1 11">Belongs to the class-I aminoacyl-tRNA synthetase family.</text>
</comment>
<dbReference type="EC" id="6.1.1.18" evidence="2 10"/>
<evidence type="ECO:0000256" key="7">
    <source>
        <dbReference type="ARBA" id="ARBA00022917"/>
    </source>
</evidence>
<dbReference type="InterPro" id="IPR001412">
    <property type="entry name" value="aa-tRNA-synth_I_CS"/>
</dbReference>
<dbReference type="InterPro" id="IPR014729">
    <property type="entry name" value="Rossmann-like_a/b/a_fold"/>
</dbReference>
<organism evidence="15 16">
    <name type="scientific">endosymbiont of Rhynchophorus ferrugineus</name>
    <dbReference type="NCBI Taxonomy" id="1972133"/>
    <lineage>
        <taxon>Bacteria</taxon>
        <taxon>Pseudomonadati</taxon>
        <taxon>Pseudomonadota</taxon>
        <taxon>Gammaproteobacteria</taxon>
        <taxon>Candidatus Nardonella</taxon>
    </lineage>
</organism>